<name>A0A9Q0N480_9DIPT</name>
<dbReference type="AlphaFoldDB" id="A0A9Q0N480"/>
<organism evidence="1 2">
    <name type="scientific">Pseudolycoriella hygida</name>
    <dbReference type="NCBI Taxonomy" id="35572"/>
    <lineage>
        <taxon>Eukaryota</taxon>
        <taxon>Metazoa</taxon>
        <taxon>Ecdysozoa</taxon>
        <taxon>Arthropoda</taxon>
        <taxon>Hexapoda</taxon>
        <taxon>Insecta</taxon>
        <taxon>Pterygota</taxon>
        <taxon>Neoptera</taxon>
        <taxon>Endopterygota</taxon>
        <taxon>Diptera</taxon>
        <taxon>Nematocera</taxon>
        <taxon>Sciaroidea</taxon>
        <taxon>Sciaridae</taxon>
        <taxon>Pseudolycoriella</taxon>
    </lineage>
</organism>
<dbReference type="OrthoDB" id="8007678at2759"/>
<gene>
    <name evidence="1" type="ORF">Bhyg_07745</name>
</gene>
<dbReference type="Proteomes" id="UP001151699">
    <property type="component" value="Chromosome B"/>
</dbReference>
<feature type="non-terminal residue" evidence="1">
    <location>
        <position position="1"/>
    </location>
</feature>
<dbReference type="EMBL" id="WJQU01000002">
    <property type="protein sequence ID" value="KAJ6642791.1"/>
    <property type="molecule type" value="Genomic_DNA"/>
</dbReference>
<sequence>NAEFLRNLNDVLNETDSDPLHVPKLILNTVSRIKMIQERCNAAESRKIFLNRAIEKGIILQKDPNVQAIVNEMLRNRFVDKKGVITFEHEMYESKMKLEMNSLSKEMTALNCIASKHRRLLKSITNEATIKLALVEKGNRTESAGKWAKFTSSIEHINGIYPIEDFTKMDQLKVSGMEHMEIEPTDGFESELDIHEVKLSENEDEFVPGKLTINNLEGNENVGKTYEKIVDGIKKFSDNNRVGGNDNTMNSYSRKPHVGEKIGETEFSPVNQDYIWEKDGIIFFPTNSNTDIPIRVNDHIIDHRMSKINAEIINPTVLPITPELPSKNIHSYEYVLIEGETDTDDDPLNGLKTLESPPEIIEKLSTEKNCEGVIEFNLDDKDKRKTDEAQGTRVEDLHALYFRENLSDTSIASQNLQKNSVHSKTTPQPHIFKNCSVRLNNSSIEHFQNEPMIVSDTMKRNNAEEAKESQITSEEYAITLQNYAKFDLKAKEALKEQKIASINAWLQGSQAQEDDDMIQILSDANLATFADIENEAFQLAQYIEYNEHTNFASNDIDDTSPSNLVDDTVSSTYAMTQSLNSKPIYACDRIGDMNSSNATDSTCHSYLHKLIPANQPNVLQRLYNSTTQAITTASNFQSANVMPGETNKRASQGCNIEPLTKRTTEETTQQNIVQSHSCTTDWKYDNYSTDLDYEPYEDEDEDSDILNHVHENMTTQFSSEPINNGRVKLTNNSSESRVVTNVSMWKKLNLKRKPGTSDKSTLSLQDSPLESINPSNTLSLVSQVFNRPCINYLNEQNCEIGCIFNHQLPSDQLNNKVFFVKYFPCVCRVFVEKKMESTLLSAVKHCENLDTVHYFKNIYQSFINIGWTKRKALCGVVNSSCKSTTVCTVILDIITDTSPLYFMQILKKYYLHANILDHHMIKMFHHTRKHPVRFLQKIFIDMLDKYSLSSDFSVETLKFLLCETERFVVSNNNFIKRLNHISLRVA</sequence>
<reference evidence="1" key="1">
    <citation type="submission" date="2022-07" db="EMBL/GenBank/DDBJ databases">
        <authorList>
            <person name="Trinca V."/>
            <person name="Uliana J.V.C."/>
            <person name="Torres T.T."/>
            <person name="Ward R.J."/>
            <person name="Monesi N."/>
        </authorList>
    </citation>
    <scope>NUCLEOTIDE SEQUENCE</scope>
    <source>
        <strain evidence="1">HSMRA1968</strain>
        <tissue evidence="1">Whole embryos</tissue>
    </source>
</reference>
<comment type="caution">
    <text evidence="1">The sequence shown here is derived from an EMBL/GenBank/DDBJ whole genome shotgun (WGS) entry which is preliminary data.</text>
</comment>
<evidence type="ECO:0000313" key="1">
    <source>
        <dbReference type="EMBL" id="KAJ6642791.1"/>
    </source>
</evidence>
<keyword evidence="2" id="KW-1185">Reference proteome</keyword>
<accession>A0A9Q0N480</accession>
<evidence type="ECO:0000313" key="2">
    <source>
        <dbReference type="Proteomes" id="UP001151699"/>
    </source>
</evidence>
<proteinExistence type="predicted"/>
<protein>
    <submittedName>
        <fullName evidence="1">Uncharacterized protein</fullName>
    </submittedName>
</protein>